<evidence type="ECO:0000259" key="6">
    <source>
        <dbReference type="Pfam" id="PF13145"/>
    </source>
</evidence>
<dbReference type="KEGG" id="maga:Mag101_00955"/>
<dbReference type="InterPro" id="IPR050245">
    <property type="entry name" value="PrsA_foldase"/>
</dbReference>
<keyword evidence="5" id="KW-0812">Transmembrane</keyword>
<organism evidence="7 8">
    <name type="scientific">Microbulbifer agarilyticus</name>
    <dbReference type="NCBI Taxonomy" id="260552"/>
    <lineage>
        <taxon>Bacteria</taxon>
        <taxon>Pseudomonadati</taxon>
        <taxon>Pseudomonadota</taxon>
        <taxon>Gammaproteobacteria</taxon>
        <taxon>Cellvibrionales</taxon>
        <taxon>Microbulbiferaceae</taxon>
        <taxon>Microbulbifer</taxon>
    </lineage>
</organism>
<keyword evidence="5" id="KW-1133">Transmembrane helix</keyword>
<dbReference type="OrthoDB" id="196786at2"/>
<evidence type="ECO:0000256" key="1">
    <source>
        <dbReference type="ARBA" id="ARBA00000971"/>
    </source>
</evidence>
<protein>
    <recommendedName>
        <fullName evidence="3">peptidylprolyl isomerase</fullName>
        <ecNumber evidence="3">5.2.1.8</ecNumber>
    </recommendedName>
</protein>
<keyword evidence="4" id="KW-0413">Isomerase</keyword>
<dbReference type="InterPro" id="IPR000297">
    <property type="entry name" value="PPIase_PpiC"/>
</dbReference>
<keyword evidence="8" id="KW-1185">Reference proteome</keyword>
<name>A0A1Q2M0Z1_9GAMM</name>
<dbReference type="GO" id="GO:0003755">
    <property type="term" value="F:peptidyl-prolyl cis-trans isomerase activity"/>
    <property type="evidence" value="ECO:0007669"/>
    <property type="project" value="UniProtKB-KW"/>
</dbReference>
<comment type="catalytic activity">
    <reaction evidence="1">
        <text>[protein]-peptidylproline (omega=180) = [protein]-peptidylproline (omega=0)</text>
        <dbReference type="Rhea" id="RHEA:16237"/>
        <dbReference type="Rhea" id="RHEA-COMP:10747"/>
        <dbReference type="Rhea" id="RHEA-COMP:10748"/>
        <dbReference type="ChEBI" id="CHEBI:83833"/>
        <dbReference type="ChEBI" id="CHEBI:83834"/>
        <dbReference type="EC" id="5.2.1.8"/>
    </reaction>
</comment>
<dbReference type="EC" id="5.2.1.8" evidence="3"/>
<keyword evidence="5" id="KW-0472">Membrane</keyword>
<dbReference type="Proteomes" id="UP000188219">
    <property type="component" value="Chromosome"/>
</dbReference>
<evidence type="ECO:0000313" key="7">
    <source>
        <dbReference type="EMBL" id="AQQ66373.1"/>
    </source>
</evidence>
<evidence type="ECO:0000256" key="3">
    <source>
        <dbReference type="ARBA" id="ARBA00013194"/>
    </source>
</evidence>
<dbReference type="Gene3D" id="3.10.50.40">
    <property type="match status" value="1"/>
</dbReference>
<feature type="transmembrane region" description="Helical" evidence="5">
    <location>
        <begin position="9"/>
        <end position="27"/>
    </location>
</feature>
<accession>A0A1Q2M0Z1</accession>
<gene>
    <name evidence="7" type="ORF">Mag101_00955</name>
</gene>
<feature type="domain" description="PpiC" evidence="6">
    <location>
        <begin position="115"/>
        <end position="242"/>
    </location>
</feature>
<comment type="similarity">
    <text evidence="2">Belongs to the PpiC/parvulin rotamase family.</text>
</comment>
<dbReference type="RefSeq" id="WP_077399511.1">
    <property type="nucleotide sequence ID" value="NZ_CP019650.1"/>
</dbReference>
<keyword evidence="4" id="KW-0697">Rotamase</keyword>
<sequence length="292" mass="32832">MIRKIIKEPLLHFAVIGGLVFALYALAPGDTVIGEKQIAVSAQDIERHVALFERKWQRLPTANELSALLENDIREEIFYREALALGLDRDDALVRRRLAQKMEFISADIAQMRRPSDEELQTYLDSNPTTFTAQARYHFDQVYLDPARRYSNANVLELLGQLRAAAAVDHRQFSDPIMLPARLEDTDSQTIDRTFGEGFAAALANAPTGQWHGPIQSSYGMHLVRISSHQPSRNAKLAEVRDAVEGAWRQAERKQAQAALYQSLRAQYQVLVPEAAHHLLAPVEVKVEVAAE</sequence>
<reference evidence="7" key="1">
    <citation type="submission" date="2017-02" db="EMBL/GenBank/DDBJ databases">
        <title>Genome of Microbulbifer agarilyticus GP101.</title>
        <authorList>
            <person name="Jung J."/>
            <person name="Bae S.S."/>
            <person name="Baek K."/>
        </authorList>
    </citation>
    <scope>NUCLEOTIDE SEQUENCE [LARGE SCALE GENOMIC DNA]</scope>
    <source>
        <strain evidence="7">GP101</strain>
    </source>
</reference>
<evidence type="ECO:0000256" key="5">
    <source>
        <dbReference type="SAM" id="Phobius"/>
    </source>
</evidence>
<dbReference type="AlphaFoldDB" id="A0A1Q2M0Z1"/>
<dbReference type="EMBL" id="CP019650">
    <property type="protein sequence ID" value="AQQ66373.1"/>
    <property type="molecule type" value="Genomic_DNA"/>
</dbReference>
<dbReference type="Gene3D" id="1.10.4030.10">
    <property type="entry name" value="Porin chaperone SurA, peptide-binding domain"/>
    <property type="match status" value="1"/>
</dbReference>
<dbReference type="STRING" id="260552.Mag101_00955"/>
<evidence type="ECO:0000313" key="8">
    <source>
        <dbReference type="Proteomes" id="UP000188219"/>
    </source>
</evidence>
<proteinExistence type="inferred from homology"/>
<dbReference type="PANTHER" id="PTHR47245:SF2">
    <property type="entry name" value="PEPTIDYL-PROLYL CIS-TRANS ISOMERASE HP_0175-RELATED"/>
    <property type="match status" value="1"/>
</dbReference>
<dbReference type="PANTHER" id="PTHR47245">
    <property type="entry name" value="PEPTIDYLPROLYL ISOMERASE"/>
    <property type="match status" value="1"/>
</dbReference>
<evidence type="ECO:0000256" key="4">
    <source>
        <dbReference type="ARBA" id="ARBA00023110"/>
    </source>
</evidence>
<dbReference type="InterPro" id="IPR046357">
    <property type="entry name" value="PPIase_dom_sf"/>
</dbReference>
<dbReference type="Pfam" id="PF13145">
    <property type="entry name" value="Rotamase_2"/>
    <property type="match status" value="1"/>
</dbReference>
<evidence type="ECO:0000256" key="2">
    <source>
        <dbReference type="ARBA" id="ARBA00007656"/>
    </source>
</evidence>